<organism evidence="1 2">
    <name type="scientific">Sulfurimonas gotlandica (strain DSM 19862 / JCM 16533 / GD1)</name>
    <dbReference type="NCBI Taxonomy" id="929558"/>
    <lineage>
        <taxon>Bacteria</taxon>
        <taxon>Pseudomonadati</taxon>
        <taxon>Campylobacterota</taxon>
        <taxon>Epsilonproteobacteria</taxon>
        <taxon>Campylobacterales</taxon>
        <taxon>Sulfurimonadaceae</taxon>
        <taxon>Sulfurimonas</taxon>
    </lineage>
</organism>
<dbReference type="SUPFAM" id="SSF53850">
    <property type="entry name" value="Periplasmic binding protein-like II"/>
    <property type="match status" value="1"/>
</dbReference>
<dbReference type="RefSeq" id="WP_008336295.1">
    <property type="nucleotide sequence ID" value="NZ_AFRZ01000001.1"/>
</dbReference>
<evidence type="ECO:0000313" key="1">
    <source>
        <dbReference type="EMBL" id="EHP29634.1"/>
    </source>
</evidence>
<dbReference type="PANTHER" id="PTHR35841:SF1">
    <property type="entry name" value="PHOSPHONATES-BINDING PERIPLASMIC PROTEIN"/>
    <property type="match status" value="1"/>
</dbReference>
<sequence>MTIFIKKTFILTVFLLLSTTLLSDEKRVIKFAPLPIKKASKNIEDFLPMNYYLKEKLSVDIKYVYKQDYQDILNGFKDGTIDMAYLGPLPFVSLKKEYMFVRPIITFKEKSGSSKYRCVLAKFKNDKFDKEKQIKVALTQPLSTCGYLMTSILLKDNFNIDLENQKYDYTMSHVNALISVVKGEFLIAGAKKSIAKKYESLGIEIIAQSDLLPGFSLVVNTQTLSQQQIKEIEDALLELPQEEYKSWKGITSNGIEKANMQDYDELIADFDIPKKGNMQ</sequence>
<accession>H1FYT9</accession>
<dbReference type="HOGENOM" id="CLU_051472_6_3_7"/>
<accession>B6BGK7</accession>
<dbReference type="EMBL" id="AFRZ01000001">
    <property type="protein sequence ID" value="EHP29634.1"/>
    <property type="molecule type" value="Genomic_DNA"/>
</dbReference>
<dbReference type="Proteomes" id="UP000006431">
    <property type="component" value="Unassembled WGS sequence"/>
</dbReference>
<dbReference type="AlphaFoldDB" id="B6BGK7"/>
<dbReference type="eggNOG" id="COG3221">
    <property type="taxonomic scope" value="Bacteria"/>
</dbReference>
<name>B6BGK7_SULGG</name>
<gene>
    <name evidence="1" type="ORF">SMGD1_1110</name>
</gene>
<keyword evidence="2" id="KW-1185">Reference proteome</keyword>
<dbReference type="Pfam" id="PF12974">
    <property type="entry name" value="Phosphonate-bd"/>
    <property type="match status" value="1"/>
</dbReference>
<comment type="caution">
    <text evidence="1">The sequence shown here is derived from an EMBL/GenBank/DDBJ whole genome shotgun (WGS) entry which is preliminary data.</text>
</comment>
<dbReference type="PANTHER" id="PTHR35841">
    <property type="entry name" value="PHOSPHONATES-BINDING PERIPLASMIC PROTEIN"/>
    <property type="match status" value="1"/>
</dbReference>
<proteinExistence type="predicted"/>
<evidence type="ECO:0000313" key="2">
    <source>
        <dbReference type="Proteomes" id="UP000006431"/>
    </source>
</evidence>
<dbReference type="STRING" id="929558.SMGD1_1110"/>
<protein>
    <submittedName>
        <fullName evidence="1">Putative ABC transporter, substrate binding protein</fullName>
    </submittedName>
</protein>
<reference evidence="1 2" key="1">
    <citation type="journal article" date="2012" name="Proc. Natl. Acad. Sci. U.S.A.">
        <title>Genome and physiology of a model Epsilonproteobacterium responsible for sulfide detoxification in marine oxygen depletion zones.</title>
        <authorList>
            <person name="Grote J."/>
            <person name="Schott T."/>
            <person name="Bruckner C.G."/>
            <person name="Glockner F.O."/>
            <person name="Jost G."/>
            <person name="Teeling H."/>
            <person name="Labrenz M."/>
            <person name="Jurgens K."/>
        </authorList>
    </citation>
    <scope>NUCLEOTIDE SEQUENCE [LARGE SCALE GENOMIC DNA]</scope>
    <source>
        <strain evidence="1 2">GD1</strain>
    </source>
</reference>
<dbReference type="PATRIC" id="fig|929558.5.peg.1105"/>
<dbReference type="Gene3D" id="3.40.190.10">
    <property type="entry name" value="Periplasmic binding protein-like II"/>
    <property type="match status" value="2"/>
</dbReference>
<dbReference type="OrthoDB" id="225238at2"/>